<proteinExistence type="predicted"/>
<dbReference type="EMBL" id="OU015569">
    <property type="protein sequence ID" value="CAG5100466.1"/>
    <property type="molecule type" value="Genomic_DNA"/>
</dbReference>
<feature type="compositionally biased region" description="Polar residues" evidence="1">
    <location>
        <begin position="166"/>
        <end position="185"/>
    </location>
</feature>
<evidence type="ECO:0000313" key="2">
    <source>
        <dbReference type="EMBL" id="CAG5100466.1"/>
    </source>
</evidence>
<protein>
    <submittedName>
        <fullName evidence="2">Oidioi.mRNA.OKI2018_I69.XSR.g17011.t1.cds</fullName>
    </submittedName>
</protein>
<reference evidence="2 3" key="1">
    <citation type="submission" date="2021-04" db="EMBL/GenBank/DDBJ databases">
        <authorList>
            <person name="Bliznina A."/>
        </authorList>
    </citation>
    <scope>NUCLEOTIDE SEQUENCE [LARGE SCALE GENOMIC DNA]</scope>
</reference>
<evidence type="ECO:0000256" key="1">
    <source>
        <dbReference type="SAM" id="MobiDB-lite"/>
    </source>
</evidence>
<name>A0ABN7SS88_OIKDI</name>
<keyword evidence="3" id="KW-1185">Reference proteome</keyword>
<gene>
    <name evidence="2" type="ORF">OKIOD_LOCUS8569</name>
</gene>
<dbReference type="Proteomes" id="UP001158576">
    <property type="component" value="Chromosome XSR"/>
</dbReference>
<feature type="region of interest" description="Disordered" evidence="1">
    <location>
        <begin position="150"/>
        <end position="198"/>
    </location>
</feature>
<organism evidence="2 3">
    <name type="scientific">Oikopleura dioica</name>
    <name type="common">Tunicate</name>
    <dbReference type="NCBI Taxonomy" id="34765"/>
    <lineage>
        <taxon>Eukaryota</taxon>
        <taxon>Metazoa</taxon>
        <taxon>Chordata</taxon>
        <taxon>Tunicata</taxon>
        <taxon>Appendicularia</taxon>
        <taxon>Copelata</taxon>
        <taxon>Oikopleuridae</taxon>
        <taxon>Oikopleura</taxon>
    </lineage>
</organism>
<accession>A0ABN7SS88</accession>
<sequence>MWTCVESRDGQFGQMIRKIVFGDIYENEDYARQRIPIPKNIELKMGKTSKLDDMRSVTVVPMEPEMLPLSALPCSEIKLERSDNELDFEESELMIDEMEDEDAEETHGNSLNLLSADDAARLTEMLVSAQNNCNPQQDLVLTGSISNLLGQGRPQRPLAPAPAKKTPSNNRKSKNPSWSKQNGTGKRNRIEKEQNGDSLTSRYRDTLIHKFDKDELIVRLNRDEVDFRPYFDEQFCFLRLVVVDEKVSNYIYCVNCKQLLCFFAINVNSGGKVQTNTIKKHSSVCKSNAANGPSSYSEINAPPLLSSLPANSI</sequence>
<evidence type="ECO:0000313" key="3">
    <source>
        <dbReference type="Proteomes" id="UP001158576"/>
    </source>
</evidence>